<keyword evidence="2" id="KW-1185">Reference proteome</keyword>
<dbReference type="EMBL" id="JAAPAO010000301">
    <property type="protein sequence ID" value="KAF4663955.1"/>
    <property type="molecule type" value="Genomic_DNA"/>
</dbReference>
<evidence type="ECO:0000313" key="2">
    <source>
        <dbReference type="Proteomes" id="UP000591131"/>
    </source>
</evidence>
<protein>
    <submittedName>
        <fullName evidence="1">Histone deacetylase complex subunit sap18</fullName>
    </submittedName>
</protein>
<comment type="caution">
    <text evidence="1">The sequence shown here is derived from an EMBL/GenBank/DDBJ whole genome shotgun (WGS) entry which is preliminary data.</text>
</comment>
<evidence type="ECO:0000313" key="1">
    <source>
        <dbReference type="EMBL" id="KAF4663955.1"/>
    </source>
</evidence>
<sequence>MPVQVLSNAVDTSITWLGAYLPVEAAREKFPLVNTGIELADTYGRPLVVKVDSKLDGAVDRGSKILESIRSNSDAIVAMMGRIRESFSENKSAVQTKITGLAEDGKHQLTHLQELTVQTATDTYKVASARIQSSIPRSLHVDVHLVFDTNNRVIGGIVKAKDHLVTITTKGLDMTVGEDRRKIVVERGTEAFDYIVGYAKKFMPALPNEEPPTAE</sequence>
<dbReference type="Proteomes" id="UP000591131">
    <property type="component" value="Unassembled WGS sequence"/>
</dbReference>
<reference evidence="1 2" key="1">
    <citation type="submission" date="2020-04" db="EMBL/GenBank/DDBJ databases">
        <title>Perkinsus chesapeaki whole genome sequence.</title>
        <authorList>
            <person name="Bogema D.R."/>
        </authorList>
    </citation>
    <scope>NUCLEOTIDE SEQUENCE [LARGE SCALE GENOMIC DNA]</scope>
    <source>
        <strain evidence="1">ATCC PRA-425</strain>
    </source>
</reference>
<accession>A0A7J6LXG9</accession>
<dbReference type="OrthoDB" id="429959at2759"/>
<gene>
    <name evidence="1" type="primary">SAP18_1</name>
    <name evidence="1" type="ORF">FOL47_005474</name>
</gene>
<name>A0A7J6LXG9_PERCH</name>
<dbReference type="AlphaFoldDB" id="A0A7J6LXG9"/>
<proteinExistence type="predicted"/>
<organism evidence="1 2">
    <name type="scientific">Perkinsus chesapeaki</name>
    <name type="common">Clam parasite</name>
    <name type="synonym">Perkinsus andrewsi</name>
    <dbReference type="NCBI Taxonomy" id="330153"/>
    <lineage>
        <taxon>Eukaryota</taxon>
        <taxon>Sar</taxon>
        <taxon>Alveolata</taxon>
        <taxon>Perkinsozoa</taxon>
        <taxon>Perkinsea</taxon>
        <taxon>Perkinsida</taxon>
        <taxon>Perkinsidae</taxon>
        <taxon>Perkinsus</taxon>
    </lineage>
</organism>